<dbReference type="InterPro" id="IPR050991">
    <property type="entry name" value="ECM_Regulatory_Proteins"/>
</dbReference>
<proteinExistence type="predicted"/>
<feature type="domain" description="Fibronectin type-III" evidence="2">
    <location>
        <begin position="475"/>
        <end position="554"/>
    </location>
</feature>
<sequence length="554" mass="59769">MVSEYTVTFYIQPASIGDDKDTADGEFWVRDANDGELLANNSGPWSLNHSEDITIDIDSHPVIEFEIEAQSSSPGSVDFDWAFFADDTGSFAQITADDSELPITEVGVWDTRPPILNIDSVSSTAGEVDLSWSHPAAETFDVLWNPESQYVDGSPDESNSYTTIISSTSSTTAVHDSPENGNNYYAVQAVENGRSLLSNEEVAQITGTPSGVSQTVTGDDQIDVSWNYDGDANFVVEVSEQGGAYEAVTTTASTSITYSATPSTNSHRFRVRAESAGDEGGWAYTETVDTDPSNLSVTTVASREIGLVWDGIRDANDYEILRAESTGSNPLDYSPVGTTGGLTTFTDTSLEDGERYYYRVRAVYPGTDSQPTNEVDATTPLPTPALDALDTATAREIVVEYTLTDNSSDGDLTIERSDDGGSTWTTVTTVTNLSTTEYTDSGLLDGMEYAYRLTRETDHASVQSGTLPATTILPAPTGLEALDTGDESIDIVWDATHNTGQTRVDYRETGANEWETFGIVARDTVTETITGLLNGEEYELRVVAVTDDAEEVDT</sequence>
<dbReference type="PANTHER" id="PTHR46708:SF2">
    <property type="entry name" value="FIBRONECTIN TYPE-III DOMAIN-CONTAINING PROTEIN"/>
    <property type="match status" value="1"/>
</dbReference>
<keyword evidence="1" id="KW-0677">Repeat</keyword>
<dbReference type="Gene3D" id="2.60.40.10">
    <property type="entry name" value="Immunoglobulins"/>
    <property type="match status" value="4"/>
</dbReference>
<dbReference type="InterPro" id="IPR003961">
    <property type="entry name" value="FN3_dom"/>
</dbReference>
<dbReference type="SMART" id="SM00060">
    <property type="entry name" value="FN3"/>
    <property type="match status" value="5"/>
</dbReference>
<organism evidence="3 4">
    <name type="scientific">Halorubrum lacusprofundi (strain ATCC 49239 / DSM 5036 / JCM 8891 / ACAM 34)</name>
    <dbReference type="NCBI Taxonomy" id="416348"/>
    <lineage>
        <taxon>Archaea</taxon>
        <taxon>Methanobacteriati</taxon>
        <taxon>Methanobacteriota</taxon>
        <taxon>Stenosarchaea group</taxon>
        <taxon>Halobacteria</taxon>
        <taxon>Halobacteriales</taxon>
        <taxon>Haloferacaceae</taxon>
        <taxon>Halorubrum</taxon>
    </lineage>
</organism>
<dbReference type="InterPro" id="IPR036116">
    <property type="entry name" value="FN3_sf"/>
</dbReference>
<reference evidence="3 4" key="1">
    <citation type="journal article" date="2016" name="Stand. Genomic Sci.">
        <title>Complete genome sequence of the Antarctic Halorubrum lacusprofundi type strain ACAM 34.</title>
        <authorList>
            <person name="Anderson I.J."/>
            <person name="DasSarma P."/>
            <person name="Lucas S."/>
            <person name="Copeland A."/>
            <person name="Lapidus A."/>
            <person name="Del Rio T.G."/>
            <person name="Tice H."/>
            <person name="Dalin E."/>
            <person name="Bruce D.C."/>
            <person name="Goodwin L."/>
            <person name="Pitluck S."/>
            <person name="Sims D."/>
            <person name="Brettin T.S."/>
            <person name="Detter J.C."/>
            <person name="Han C.S."/>
            <person name="Larimer F."/>
            <person name="Hauser L."/>
            <person name="Land M."/>
            <person name="Ivanova N."/>
            <person name="Richardson P."/>
            <person name="Cavicchioli R."/>
            <person name="DasSarma S."/>
            <person name="Woese C.R."/>
            <person name="Kyrpides N.C."/>
        </authorList>
    </citation>
    <scope>NUCLEOTIDE SEQUENCE [LARGE SCALE GENOMIC DNA]</scope>
    <source>
        <strain evidence="4">ATCC 49239 / DSM 5036 / JCM 8891 / ACAM 34</strain>
    </source>
</reference>
<dbReference type="InterPro" id="IPR013783">
    <property type="entry name" value="Ig-like_fold"/>
</dbReference>
<dbReference type="SUPFAM" id="SSF49265">
    <property type="entry name" value="Fibronectin type III"/>
    <property type="match status" value="3"/>
</dbReference>
<dbReference type="KEGG" id="hla:Hlac_0773"/>
<name>B9LUL6_HALLT</name>
<dbReference type="Proteomes" id="UP000000740">
    <property type="component" value="Chromosome 1"/>
</dbReference>
<evidence type="ECO:0000256" key="1">
    <source>
        <dbReference type="ARBA" id="ARBA00022737"/>
    </source>
</evidence>
<accession>B9LUL6</accession>
<dbReference type="PROSITE" id="PS50853">
    <property type="entry name" value="FN3"/>
    <property type="match status" value="2"/>
</dbReference>
<evidence type="ECO:0000259" key="2">
    <source>
        <dbReference type="PROSITE" id="PS50853"/>
    </source>
</evidence>
<dbReference type="EMBL" id="CP001365">
    <property type="protein sequence ID" value="ACM56373.1"/>
    <property type="molecule type" value="Genomic_DNA"/>
</dbReference>
<keyword evidence="4" id="KW-1185">Reference proteome</keyword>
<feature type="domain" description="Fibronectin type-III" evidence="2">
    <location>
        <begin position="291"/>
        <end position="382"/>
    </location>
</feature>
<evidence type="ECO:0000313" key="3">
    <source>
        <dbReference type="EMBL" id="ACM56373.1"/>
    </source>
</evidence>
<dbReference type="CDD" id="cd00063">
    <property type="entry name" value="FN3"/>
    <property type="match status" value="3"/>
</dbReference>
<dbReference type="RefSeq" id="WP_012660003.1">
    <property type="nucleotide sequence ID" value="NC_012029.1"/>
</dbReference>
<dbReference type="AlphaFoldDB" id="B9LUL6"/>
<dbReference type="eggNOG" id="arCOG05978">
    <property type="taxonomic scope" value="Archaea"/>
</dbReference>
<dbReference type="PANTHER" id="PTHR46708">
    <property type="entry name" value="TENASCIN"/>
    <property type="match status" value="1"/>
</dbReference>
<gene>
    <name evidence="3" type="ordered locus">Hlac_0773</name>
</gene>
<dbReference type="GeneID" id="31400810"/>
<protein>
    <submittedName>
        <fullName evidence="3">Fibronectin type III domain protein</fullName>
    </submittedName>
</protein>
<evidence type="ECO:0000313" key="4">
    <source>
        <dbReference type="Proteomes" id="UP000000740"/>
    </source>
</evidence>
<dbReference type="HOGENOM" id="CLU_491449_0_0_2"/>